<sequence length="42" mass="4603">MPASQRRSSRFGDMTVLALSSGYAFKLGVLWEVFGIDPQVNA</sequence>
<dbReference type="AlphaFoldDB" id="A0A438MDS3"/>
<protein>
    <submittedName>
        <fullName evidence="1">Uncharacterized protein</fullName>
    </submittedName>
</protein>
<accession>A0A438MDS3</accession>
<name>A0A438MDS3_9ACTN</name>
<proteinExistence type="predicted"/>
<dbReference type="EMBL" id="SAUN01000001">
    <property type="protein sequence ID" value="RVX43892.1"/>
    <property type="molecule type" value="Genomic_DNA"/>
</dbReference>
<keyword evidence="2" id="KW-1185">Reference proteome</keyword>
<gene>
    <name evidence="1" type="ORF">EDD27_6600</name>
</gene>
<dbReference type="Proteomes" id="UP000284824">
    <property type="component" value="Unassembled WGS sequence"/>
</dbReference>
<evidence type="ECO:0000313" key="1">
    <source>
        <dbReference type="EMBL" id="RVX43892.1"/>
    </source>
</evidence>
<organism evidence="1 2">
    <name type="scientific">Nonomuraea polychroma</name>
    <dbReference type="NCBI Taxonomy" id="46176"/>
    <lineage>
        <taxon>Bacteria</taxon>
        <taxon>Bacillati</taxon>
        <taxon>Actinomycetota</taxon>
        <taxon>Actinomycetes</taxon>
        <taxon>Streptosporangiales</taxon>
        <taxon>Streptosporangiaceae</taxon>
        <taxon>Nonomuraea</taxon>
    </lineage>
</organism>
<comment type="caution">
    <text evidence="1">The sequence shown here is derived from an EMBL/GenBank/DDBJ whole genome shotgun (WGS) entry which is preliminary data.</text>
</comment>
<evidence type="ECO:0000313" key="2">
    <source>
        <dbReference type="Proteomes" id="UP000284824"/>
    </source>
</evidence>
<reference evidence="1 2" key="1">
    <citation type="submission" date="2019-01" db="EMBL/GenBank/DDBJ databases">
        <title>Sequencing the genomes of 1000 actinobacteria strains.</title>
        <authorList>
            <person name="Klenk H.-P."/>
        </authorList>
    </citation>
    <scope>NUCLEOTIDE SEQUENCE [LARGE SCALE GENOMIC DNA]</scope>
    <source>
        <strain evidence="1 2">DSM 43925</strain>
    </source>
</reference>